<sequence>MEISHLQKLTIPVADQDKAKAFYVDTLGFEVRNDTPLPMGNNARWIEVAPAGGQASFVLCNWMPDAPHVVNVMLQTKNTDADVESLRQAGLTVDDPMQTPWGKQATFSDPDGNTFVLTDGAS</sequence>
<dbReference type="OrthoDB" id="9794917at2"/>
<dbReference type="PANTHER" id="PTHR36437">
    <property type="entry name" value="GLYOXALASE/BLEOMYCIN RESISTANCE PROTEIN/DIOXYGENASE"/>
    <property type="match status" value="1"/>
</dbReference>
<dbReference type="PROSITE" id="PS51819">
    <property type="entry name" value="VOC"/>
    <property type="match status" value="1"/>
</dbReference>
<dbReference type="SUPFAM" id="SSF54593">
    <property type="entry name" value="Glyoxalase/Bleomycin resistance protein/Dihydroxybiphenyl dioxygenase"/>
    <property type="match status" value="1"/>
</dbReference>
<reference evidence="4" key="1">
    <citation type="submission" date="2017-07" db="EMBL/GenBank/DDBJ databases">
        <title>Comparative genome mining reveals phylogenetic distribution patterns of secondary metabolites in Amycolatopsis.</title>
        <authorList>
            <person name="Adamek M."/>
            <person name="Alanjary M."/>
            <person name="Sales-Ortells H."/>
            <person name="Goodfellow M."/>
            <person name="Bull A.T."/>
            <person name="Kalinowski J."/>
            <person name="Ziemert N."/>
        </authorList>
    </citation>
    <scope>NUCLEOTIDE SEQUENCE [LARGE SCALE GENOMIC DNA]</scope>
    <source>
        <strain evidence="4">H5</strain>
    </source>
</reference>
<dbReference type="PANTHER" id="PTHR36437:SF2">
    <property type="entry name" value="GLYOXALASE_BLEOMYCIN RESISTANCE PROTEIN_DIOXYGENASE"/>
    <property type="match status" value="1"/>
</dbReference>
<dbReference type="Proteomes" id="UP000215199">
    <property type="component" value="Unassembled WGS sequence"/>
</dbReference>
<keyword evidence="4" id="KW-1185">Reference proteome</keyword>
<accession>A0A229T3S2</accession>
<dbReference type="EMBL" id="NMUL01000021">
    <property type="protein sequence ID" value="OXM65895.1"/>
    <property type="molecule type" value="Genomic_DNA"/>
</dbReference>
<comment type="caution">
    <text evidence="3">The sequence shown here is derived from an EMBL/GenBank/DDBJ whole genome shotgun (WGS) entry which is preliminary data.</text>
</comment>
<name>A0A229T3S2_9PSEU</name>
<feature type="domain" description="VOC" evidence="2">
    <location>
        <begin position="5"/>
        <end position="120"/>
    </location>
</feature>
<proteinExistence type="predicted"/>
<dbReference type="InterPro" id="IPR004360">
    <property type="entry name" value="Glyas_Fos-R_dOase_dom"/>
</dbReference>
<dbReference type="InterPro" id="IPR037523">
    <property type="entry name" value="VOC_core"/>
</dbReference>
<dbReference type="InterPro" id="IPR029068">
    <property type="entry name" value="Glyas_Bleomycin-R_OHBP_Dase"/>
</dbReference>
<evidence type="ECO:0000313" key="4">
    <source>
        <dbReference type="Proteomes" id="UP000215199"/>
    </source>
</evidence>
<evidence type="ECO:0000313" key="3">
    <source>
        <dbReference type="EMBL" id="OXM65895.1"/>
    </source>
</evidence>
<dbReference type="AlphaFoldDB" id="A0A229T3S2"/>
<evidence type="ECO:0000259" key="2">
    <source>
        <dbReference type="PROSITE" id="PS51819"/>
    </source>
</evidence>
<evidence type="ECO:0000256" key="1">
    <source>
        <dbReference type="SAM" id="MobiDB-lite"/>
    </source>
</evidence>
<organism evidence="3 4">
    <name type="scientific">Amycolatopsis vastitatis</name>
    <dbReference type="NCBI Taxonomy" id="1905142"/>
    <lineage>
        <taxon>Bacteria</taxon>
        <taxon>Bacillati</taxon>
        <taxon>Actinomycetota</taxon>
        <taxon>Actinomycetes</taxon>
        <taxon>Pseudonocardiales</taxon>
        <taxon>Pseudonocardiaceae</taxon>
        <taxon>Amycolatopsis</taxon>
    </lineage>
</organism>
<dbReference type="Gene3D" id="3.10.180.10">
    <property type="entry name" value="2,3-Dihydroxybiphenyl 1,2-Dioxygenase, domain 1"/>
    <property type="match status" value="1"/>
</dbReference>
<gene>
    <name evidence="3" type="ORF">CF165_21150</name>
</gene>
<protein>
    <submittedName>
        <fullName evidence="3">Glyoxalase</fullName>
    </submittedName>
</protein>
<dbReference type="Pfam" id="PF00903">
    <property type="entry name" value="Glyoxalase"/>
    <property type="match status" value="1"/>
</dbReference>
<feature type="region of interest" description="Disordered" evidence="1">
    <location>
        <begin position="91"/>
        <end position="113"/>
    </location>
</feature>